<evidence type="ECO:0000256" key="1">
    <source>
        <dbReference type="ARBA" id="ARBA00004141"/>
    </source>
</evidence>
<dbReference type="NCBIfam" id="NF040696">
    <property type="entry name" value="isopcys_mtase"/>
    <property type="match status" value="1"/>
</dbReference>
<protein>
    <submittedName>
        <fullName evidence="6">Farnesyl cysteine carboxyl-methyltransferase</fullName>
    </submittedName>
</protein>
<dbReference type="PANTHER" id="PTHR12714">
    <property type="entry name" value="PROTEIN-S ISOPRENYLCYSTEINE O-METHYLTRANSFERASE"/>
    <property type="match status" value="1"/>
</dbReference>
<sequence>MTPEVASIVWLFGGIGWYVIRFPYQRRNRRKNTVVQSQFDLRENILLGCSLSGLAVVPLIYVFTGWLSFADYSFHWLQGVLGTAVMAAALWMFHLSHRDLGRNWSVSLELRDSHNLVTEGSYRYVRHPMYTAFWLLALAQALLLPNVIAGLAGVVGFGMLFFGRIDREESMMLAVFGDEYRQYMRRTARVFPKIY</sequence>
<dbReference type="Gene3D" id="1.20.120.1630">
    <property type="match status" value="1"/>
</dbReference>
<keyword evidence="6" id="KW-0808">Transferase</keyword>
<dbReference type="STRING" id="1079.BVIR_2505"/>
<reference evidence="8" key="3">
    <citation type="journal article" date="2016" name="Genome Announc.">
        <title>Revised genome sequence of the purple photosynthetic bacterium Blastochloris viridis.</title>
        <authorList>
            <person name="Liu L.N."/>
            <person name="Faulkner M."/>
            <person name="Liu X."/>
            <person name="Huang F."/>
            <person name="Darby A.C."/>
            <person name="Hall N."/>
        </authorList>
    </citation>
    <scope>NUCLEOTIDE SEQUENCE [LARGE SCALE GENOMIC DNA]</scope>
    <source>
        <strain evidence="8">ATCC 19567 / DSM 133 / F</strain>
    </source>
</reference>
<reference evidence="6" key="1">
    <citation type="journal article" date="2015" name="Genome Announc.">
        <title>Complete Genome Sequence of the Bacteriochlorophyll b-Producing Photosynthetic Bacterium Blastochloris viridis.</title>
        <authorList>
            <person name="Tsukatani Y."/>
            <person name="Hirose Y."/>
            <person name="Harada J."/>
            <person name="Misawa N."/>
            <person name="Mori K."/>
            <person name="Inoue K."/>
            <person name="Tamiaki H."/>
        </authorList>
    </citation>
    <scope>NUCLEOTIDE SEQUENCE [LARGE SCALE GENOMIC DNA]</scope>
    <source>
        <strain evidence="6">DSM 133</strain>
    </source>
</reference>
<organism evidence="7 8">
    <name type="scientific">Blastochloris viridis</name>
    <name type="common">Rhodopseudomonas viridis</name>
    <dbReference type="NCBI Taxonomy" id="1079"/>
    <lineage>
        <taxon>Bacteria</taxon>
        <taxon>Pseudomonadati</taxon>
        <taxon>Pseudomonadota</taxon>
        <taxon>Alphaproteobacteria</taxon>
        <taxon>Hyphomicrobiales</taxon>
        <taxon>Blastochloridaceae</taxon>
        <taxon>Blastochloris</taxon>
    </lineage>
</organism>
<evidence type="ECO:0000313" key="6">
    <source>
        <dbReference type="EMBL" id="BAR99796.1"/>
    </source>
</evidence>
<feature type="transmembrane region" description="Helical" evidence="5">
    <location>
        <begin position="133"/>
        <end position="162"/>
    </location>
</feature>
<dbReference type="GO" id="GO:0016020">
    <property type="term" value="C:membrane"/>
    <property type="evidence" value="ECO:0007669"/>
    <property type="project" value="UniProtKB-SubCell"/>
</dbReference>
<evidence type="ECO:0000256" key="3">
    <source>
        <dbReference type="ARBA" id="ARBA00022989"/>
    </source>
</evidence>
<keyword evidence="3 5" id="KW-1133">Transmembrane helix</keyword>
<keyword evidence="6" id="KW-0489">Methyltransferase</keyword>
<keyword evidence="2 5" id="KW-0812">Transmembrane</keyword>
<keyword evidence="8" id="KW-1185">Reference proteome</keyword>
<dbReference type="PANTHER" id="PTHR12714:SF9">
    <property type="entry name" value="PROTEIN-S-ISOPRENYLCYSTEINE O-METHYLTRANSFERASE"/>
    <property type="match status" value="1"/>
</dbReference>
<feature type="transmembrane region" description="Helical" evidence="5">
    <location>
        <begin position="75"/>
        <end position="93"/>
    </location>
</feature>
<comment type="subcellular location">
    <subcellularLocation>
        <location evidence="1">Membrane</location>
        <topology evidence="1">Multi-pass membrane protein</topology>
    </subcellularLocation>
</comment>
<evidence type="ECO:0000256" key="4">
    <source>
        <dbReference type="ARBA" id="ARBA00023136"/>
    </source>
</evidence>
<dbReference type="EMBL" id="AP014854">
    <property type="protein sequence ID" value="BAR99796.1"/>
    <property type="molecule type" value="Genomic_DNA"/>
</dbReference>
<dbReference type="OrthoDB" id="9816156at2"/>
<evidence type="ECO:0000256" key="5">
    <source>
        <dbReference type="SAM" id="Phobius"/>
    </source>
</evidence>
<dbReference type="GO" id="GO:0004671">
    <property type="term" value="F:protein C-terminal S-isoprenylcysteine carboxyl O-methyltransferase activity"/>
    <property type="evidence" value="ECO:0007669"/>
    <property type="project" value="InterPro"/>
</dbReference>
<dbReference type="KEGG" id="bvr:BVIR_2505"/>
<dbReference type="AlphaFoldDB" id="A0A0H5BH98"/>
<dbReference type="Proteomes" id="UP000065734">
    <property type="component" value="Chromosome I"/>
</dbReference>
<dbReference type="GO" id="GO:0032259">
    <property type="term" value="P:methylation"/>
    <property type="evidence" value="ECO:0007669"/>
    <property type="project" value="UniProtKB-KW"/>
</dbReference>
<accession>A0A0H5BH98</accession>
<evidence type="ECO:0000313" key="8">
    <source>
        <dbReference type="Proteomes" id="UP000065734"/>
    </source>
</evidence>
<feature type="transmembrane region" description="Helical" evidence="5">
    <location>
        <begin position="45"/>
        <end position="69"/>
    </location>
</feature>
<dbReference type="EMBL" id="LN907867">
    <property type="protein sequence ID" value="CUU42933.1"/>
    <property type="molecule type" value="Genomic_DNA"/>
</dbReference>
<dbReference type="InterPro" id="IPR054851">
    <property type="entry name" value="Isoprenylcys_mtase"/>
</dbReference>
<gene>
    <name evidence="6" type="ORF">BV133_2203</name>
    <name evidence="7" type="ORF">BVIRIDIS_19490</name>
</gene>
<name>A0A0H5BH98_BLAVI</name>
<feature type="transmembrane region" description="Helical" evidence="5">
    <location>
        <begin position="6"/>
        <end position="24"/>
    </location>
</feature>
<evidence type="ECO:0000313" key="7">
    <source>
        <dbReference type="EMBL" id="CUU42933.1"/>
    </source>
</evidence>
<reference evidence="7" key="2">
    <citation type="submission" date="2015-11" db="EMBL/GenBank/DDBJ databases">
        <authorList>
            <person name="Zhang Y."/>
            <person name="Guo Z."/>
        </authorList>
    </citation>
    <scope>NUCLEOTIDE SEQUENCE</scope>
    <source>
        <strain evidence="7">1</strain>
    </source>
</reference>
<dbReference type="Pfam" id="PF04140">
    <property type="entry name" value="ICMT"/>
    <property type="match status" value="1"/>
</dbReference>
<dbReference type="RefSeq" id="WP_055037900.1">
    <property type="nucleotide sequence ID" value="NZ_AP014854.2"/>
</dbReference>
<keyword evidence="4 5" id="KW-0472">Membrane</keyword>
<evidence type="ECO:0000256" key="2">
    <source>
        <dbReference type="ARBA" id="ARBA00022692"/>
    </source>
</evidence>
<dbReference type="InterPro" id="IPR007269">
    <property type="entry name" value="ICMT_MeTrfase"/>
</dbReference>
<proteinExistence type="predicted"/>